<reference evidence="2" key="1">
    <citation type="submission" date="2025-08" db="UniProtKB">
        <authorList>
            <consortium name="Ensembl"/>
        </authorList>
    </citation>
    <scope>IDENTIFICATION</scope>
</reference>
<evidence type="ECO:0000313" key="2">
    <source>
        <dbReference type="Ensembl" id="ENSCCRP00015046745.1"/>
    </source>
</evidence>
<dbReference type="Ensembl" id="ENSCCRT00015048309.1">
    <property type="protein sequence ID" value="ENSCCRP00015046745.1"/>
    <property type="gene ID" value="ENSCCRG00015019341.1"/>
</dbReference>
<sequence>MDVGALAGGDGVLRRADSVEGGLEIVPLEMYDSARAKIEANLRWVFAKAYGEGKGNPLLQTVTPFEFQYHDIYSFLQGFPKP</sequence>
<evidence type="ECO:0000313" key="3">
    <source>
        <dbReference type="Proteomes" id="UP000694700"/>
    </source>
</evidence>
<evidence type="ECO:0000259" key="1">
    <source>
        <dbReference type="Pfam" id="PF25532"/>
    </source>
</evidence>
<dbReference type="AlphaFoldDB" id="A0A8C1V530"/>
<feature type="domain" description="CASAMP N-terminal" evidence="1">
    <location>
        <begin position="24"/>
        <end position="55"/>
    </location>
</feature>
<protein>
    <recommendedName>
        <fullName evidence="1">CASAMP N-terminal domain-containing protein</fullName>
    </recommendedName>
</protein>
<organism evidence="2 3">
    <name type="scientific">Cyprinus carpio</name>
    <name type="common">Common carp</name>
    <dbReference type="NCBI Taxonomy" id="7962"/>
    <lineage>
        <taxon>Eukaryota</taxon>
        <taxon>Metazoa</taxon>
        <taxon>Chordata</taxon>
        <taxon>Craniata</taxon>
        <taxon>Vertebrata</taxon>
        <taxon>Euteleostomi</taxon>
        <taxon>Actinopterygii</taxon>
        <taxon>Neopterygii</taxon>
        <taxon>Teleostei</taxon>
        <taxon>Ostariophysi</taxon>
        <taxon>Cypriniformes</taxon>
        <taxon>Cyprinidae</taxon>
        <taxon>Cyprininae</taxon>
        <taxon>Cyprinus</taxon>
    </lineage>
</organism>
<accession>A0A8C1V530</accession>
<name>A0A8C1V530_CYPCA</name>
<dbReference type="Pfam" id="PF25532">
    <property type="entry name" value="CH_CAMSAP2_N"/>
    <property type="match status" value="1"/>
</dbReference>
<dbReference type="Proteomes" id="UP000694700">
    <property type="component" value="Unplaced"/>
</dbReference>
<dbReference type="InterPro" id="IPR058042">
    <property type="entry name" value="CAMSAP_N"/>
</dbReference>
<proteinExistence type="predicted"/>